<dbReference type="InParanoid" id="A0A7M7IPD9"/>
<dbReference type="GeneID" id="107980662"/>
<keyword evidence="2" id="KW-1185">Reference proteome</keyword>
<organism evidence="1 2">
    <name type="scientific">Nasonia vitripennis</name>
    <name type="common">Parasitic wasp</name>
    <dbReference type="NCBI Taxonomy" id="7425"/>
    <lineage>
        <taxon>Eukaryota</taxon>
        <taxon>Metazoa</taxon>
        <taxon>Ecdysozoa</taxon>
        <taxon>Arthropoda</taxon>
        <taxon>Hexapoda</taxon>
        <taxon>Insecta</taxon>
        <taxon>Pterygota</taxon>
        <taxon>Neoptera</taxon>
        <taxon>Endopterygota</taxon>
        <taxon>Hymenoptera</taxon>
        <taxon>Apocrita</taxon>
        <taxon>Proctotrupomorpha</taxon>
        <taxon>Chalcidoidea</taxon>
        <taxon>Pteromalidae</taxon>
        <taxon>Pteromalinae</taxon>
        <taxon>Nasonia</taxon>
    </lineage>
</organism>
<reference evidence="1" key="1">
    <citation type="submission" date="2021-01" db="UniProtKB">
        <authorList>
            <consortium name="EnsemblMetazoa"/>
        </authorList>
    </citation>
    <scope>IDENTIFICATION</scope>
</reference>
<evidence type="ECO:0000313" key="1">
    <source>
        <dbReference type="EnsemblMetazoa" id="XP_016837212"/>
    </source>
</evidence>
<protein>
    <submittedName>
        <fullName evidence="1">Uncharacterized protein</fullName>
    </submittedName>
</protein>
<name>A0A7M7IPD9_NASVI</name>
<dbReference type="AlphaFoldDB" id="A0A7M7IPD9"/>
<dbReference type="Proteomes" id="UP000002358">
    <property type="component" value="Chromosome 2"/>
</dbReference>
<dbReference type="KEGG" id="nvi:107980662"/>
<dbReference type="EnsemblMetazoa" id="XM_016981723">
    <property type="protein sequence ID" value="XP_016837212"/>
    <property type="gene ID" value="LOC107980662"/>
</dbReference>
<accession>A0A7M7IPD9</accession>
<sequence length="169" mass="19019">MYQQKGKLLRTLEVININVGVTLRDNTELQEKSSTSLANTSTRSVIFPGGGDFNSRTDYVTAIASTSSAAKCGSSAASPAILSGGINMRRRCAFLSTRREATKVTRLAQIRNCRERNFELRVYRRFAVALPIRPPSLSPEDRVSLMEDERRIRCELYLLRSRGFDLRLN</sequence>
<evidence type="ECO:0000313" key="2">
    <source>
        <dbReference type="Proteomes" id="UP000002358"/>
    </source>
</evidence>
<proteinExistence type="predicted"/>
<dbReference type="RefSeq" id="XP_016837212.1">
    <property type="nucleotide sequence ID" value="XM_016981723.3"/>
</dbReference>